<proteinExistence type="predicted"/>
<organism evidence="2 3">
    <name type="scientific">Litorimonas taeanensis</name>
    <dbReference type="NCBI Taxonomy" id="568099"/>
    <lineage>
        <taxon>Bacteria</taxon>
        <taxon>Pseudomonadati</taxon>
        <taxon>Pseudomonadota</taxon>
        <taxon>Alphaproteobacteria</taxon>
        <taxon>Maricaulales</taxon>
        <taxon>Robiginitomaculaceae</taxon>
    </lineage>
</organism>
<keyword evidence="1" id="KW-0732">Signal</keyword>
<evidence type="ECO:0008006" key="4">
    <source>
        <dbReference type="Google" id="ProtNLM"/>
    </source>
</evidence>
<keyword evidence="3" id="KW-1185">Reference proteome</keyword>
<sequence>MNYKLVLATIIAFQLPACSTVMNGSNQLVKFTTGDVIGADCTATGGSDFAVNEKFTTPAEVKIPRSKKTLKVECNKEGYEVATKNIVGRIEGSTGGNILLGGPIGVGVDALSGAIYKYPDTILIPMDELNPSSDLTSPKMP</sequence>
<dbReference type="Proteomes" id="UP000282211">
    <property type="component" value="Unassembled WGS sequence"/>
</dbReference>
<accession>A0A420WES4</accession>
<feature type="signal peptide" evidence="1">
    <location>
        <begin position="1"/>
        <end position="19"/>
    </location>
</feature>
<dbReference type="OrthoDB" id="7619773at2"/>
<evidence type="ECO:0000313" key="3">
    <source>
        <dbReference type="Proteomes" id="UP000282211"/>
    </source>
</evidence>
<protein>
    <recommendedName>
        <fullName evidence="4">PEGA domain-containing protein</fullName>
    </recommendedName>
</protein>
<dbReference type="InParanoid" id="A0A420WES4"/>
<reference evidence="2 3" key="1">
    <citation type="submission" date="2018-10" db="EMBL/GenBank/DDBJ databases">
        <title>Genomic Encyclopedia of Type Strains, Phase IV (KMG-IV): sequencing the most valuable type-strain genomes for metagenomic binning, comparative biology and taxonomic classification.</title>
        <authorList>
            <person name="Goeker M."/>
        </authorList>
    </citation>
    <scope>NUCLEOTIDE SEQUENCE [LARGE SCALE GENOMIC DNA]</scope>
    <source>
        <strain evidence="2 3">DSM 22008</strain>
    </source>
</reference>
<dbReference type="AlphaFoldDB" id="A0A420WES4"/>
<dbReference type="RefSeq" id="WP_121102240.1">
    <property type="nucleotide sequence ID" value="NZ_RBII01000002.1"/>
</dbReference>
<evidence type="ECO:0000256" key="1">
    <source>
        <dbReference type="SAM" id="SignalP"/>
    </source>
</evidence>
<feature type="chain" id="PRO_5019120459" description="PEGA domain-containing protein" evidence="1">
    <location>
        <begin position="20"/>
        <end position="141"/>
    </location>
</feature>
<evidence type="ECO:0000313" key="2">
    <source>
        <dbReference type="EMBL" id="RKQ69484.1"/>
    </source>
</evidence>
<comment type="caution">
    <text evidence="2">The sequence shown here is derived from an EMBL/GenBank/DDBJ whole genome shotgun (WGS) entry which is preliminary data.</text>
</comment>
<dbReference type="EMBL" id="RBII01000002">
    <property type="protein sequence ID" value="RKQ69484.1"/>
    <property type="molecule type" value="Genomic_DNA"/>
</dbReference>
<gene>
    <name evidence="2" type="ORF">DES40_2285</name>
</gene>
<name>A0A420WES4_9PROT</name>